<dbReference type="Pfam" id="PF13622">
    <property type="entry name" value="4HBT_3"/>
    <property type="match status" value="1"/>
</dbReference>
<feature type="domain" description="Acyl-CoA thioesterase-like C-terminal" evidence="2">
    <location>
        <begin position="130"/>
        <end position="253"/>
    </location>
</feature>
<comment type="caution">
    <text evidence="3">The sequence shown here is derived from an EMBL/GenBank/DDBJ whole genome shotgun (WGS) entry which is preliminary data.</text>
</comment>
<evidence type="ECO:0008006" key="5">
    <source>
        <dbReference type="Google" id="ProtNLM"/>
    </source>
</evidence>
<dbReference type="InterPro" id="IPR029069">
    <property type="entry name" value="HotDog_dom_sf"/>
</dbReference>
<evidence type="ECO:0000313" key="3">
    <source>
        <dbReference type="EMBL" id="KEI45726.1"/>
    </source>
</evidence>
<gene>
    <name evidence="3" type="ORF">GU90_02170</name>
</gene>
<sequence length="264" mass="28541">MTSTTEPAPFFSRSGSLFLPQPHAHSPWSTDMLHGRLLGGLLARAVEIEHGDPELQFARLTVDLFRNTGMVPVRVETGVVRQGRRIKVVDATAYADDQPVARASAVMLRRGEQPNGQVPSTPPWDMPAPDALGPAPESPLPFDVWYVDESGNPAKDLRIAGKRRAWARERHNLVDDEPMSPFVRAAMAGDFASPLANYSTTGLEFINSDYTLTLSRLPVGDLIGFESSGHISDAGVAVAECTVHDLNGPVGFCSVTAVATRPMQ</sequence>
<name>A0A073B2E9_9PSEU</name>
<dbReference type="EMBL" id="JNVU01000009">
    <property type="protein sequence ID" value="KEI45726.1"/>
    <property type="molecule type" value="Genomic_DNA"/>
</dbReference>
<reference evidence="3 4" key="1">
    <citation type="submission" date="2014-06" db="EMBL/GenBank/DDBJ databases">
        <title>Saccharopolyspora rectivirgula DSM-43113 Genome sequencing.</title>
        <authorList>
            <person name="Barrera C."/>
            <person name="Millon L."/>
            <person name="Rognon B."/>
            <person name="Zaugg C."/>
            <person name="Monod M."/>
        </authorList>
    </citation>
    <scope>NUCLEOTIDE SEQUENCE [LARGE SCALE GENOMIC DNA]</scope>
    <source>
        <strain evidence="3 4">DSM 43113</strain>
    </source>
</reference>
<dbReference type="InterPro" id="IPR049449">
    <property type="entry name" value="TesB_ACOT8-like_N"/>
</dbReference>
<dbReference type="AlphaFoldDB" id="A0A073B2E9"/>
<accession>A0A073B2E9</accession>
<dbReference type="eggNOG" id="COG2050">
    <property type="taxonomic scope" value="Bacteria"/>
</dbReference>
<dbReference type="SUPFAM" id="SSF54637">
    <property type="entry name" value="Thioesterase/thiol ester dehydrase-isomerase"/>
    <property type="match status" value="1"/>
</dbReference>
<dbReference type="Gene3D" id="2.40.160.210">
    <property type="entry name" value="Acyl-CoA thioesterase, double hotdog domain"/>
    <property type="match status" value="1"/>
</dbReference>
<keyword evidence="4" id="KW-1185">Reference proteome</keyword>
<dbReference type="InterPro" id="IPR042171">
    <property type="entry name" value="Acyl-CoA_hotdog"/>
</dbReference>
<dbReference type="RefSeq" id="WP_029721544.1">
    <property type="nucleotide sequence ID" value="NZ_JAJUIW010000002.1"/>
</dbReference>
<dbReference type="Pfam" id="PF20789">
    <property type="entry name" value="4HBT_3C"/>
    <property type="match status" value="1"/>
</dbReference>
<evidence type="ECO:0000259" key="2">
    <source>
        <dbReference type="Pfam" id="PF20789"/>
    </source>
</evidence>
<dbReference type="InterPro" id="IPR049450">
    <property type="entry name" value="ACOT8-like_C"/>
</dbReference>
<organism evidence="3 4">
    <name type="scientific">Saccharopolyspora rectivirgula</name>
    <dbReference type="NCBI Taxonomy" id="28042"/>
    <lineage>
        <taxon>Bacteria</taxon>
        <taxon>Bacillati</taxon>
        <taxon>Actinomycetota</taxon>
        <taxon>Actinomycetes</taxon>
        <taxon>Pseudonocardiales</taxon>
        <taxon>Pseudonocardiaceae</taxon>
        <taxon>Saccharopolyspora</taxon>
    </lineage>
</organism>
<evidence type="ECO:0000313" key="4">
    <source>
        <dbReference type="Proteomes" id="UP000031419"/>
    </source>
</evidence>
<feature type="domain" description="Acyl-CoA thioesterase-like N-terminal HotDog" evidence="1">
    <location>
        <begin position="25"/>
        <end position="107"/>
    </location>
</feature>
<protein>
    <recommendedName>
        <fullName evidence="5">Thioesterase</fullName>
    </recommendedName>
</protein>
<dbReference type="Proteomes" id="UP000031419">
    <property type="component" value="Unassembled WGS sequence"/>
</dbReference>
<proteinExistence type="predicted"/>
<evidence type="ECO:0000259" key="1">
    <source>
        <dbReference type="Pfam" id="PF13622"/>
    </source>
</evidence>